<dbReference type="EMBL" id="BTSX01000002">
    <property type="protein sequence ID" value="GMS84511.1"/>
    <property type="molecule type" value="Genomic_DNA"/>
</dbReference>
<name>A0AAV5SMQ0_9BILA</name>
<evidence type="ECO:0000313" key="2">
    <source>
        <dbReference type="Proteomes" id="UP001432027"/>
    </source>
</evidence>
<proteinExistence type="predicted"/>
<protein>
    <submittedName>
        <fullName evidence="1">Uncharacterized protein</fullName>
    </submittedName>
</protein>
<accession>A0AAV5SMQ0</accession>
<feature type="non-terminal residue" evidence="1">
    <location>
        <position position="1"/>
    </location>
</feature>
<reference evidence="1" key="1">
    <citation type="submission" date="2023-10" db="EMBL/GenBank/DDBJ databases">
        <title>Genome assembly of Pristionchus species.</title>
        <authorList>
            <person name="Yoshida K."/>
            <person name="Sommer R.J."/>
        </authorList>
    </citation>
    <scope>NUCLEOTIDE SEQUENCE</scope>
    <source>
        <strain evidence="1">RS0144</strain>
    </source>
</reference>
<sequence>SSFLSSAKLSLASSPWPSGAYCIMQAGNTCPPSFSPNELKLSVPQEILPGMSDQAGNTLIKLGKAGNSFLVSSSYDNIYTVGLTFCCKTS</sequence>
<comment type="caution">
    <text evidence="1">The sequence shown here is derived from an EMBL/GenBank/DDBJ whole genome shotgun (WGS) entry which is preliminary data.</text>
</comment>
<dbReference type="AlphaFoldDB" id="A0AAV5SMQ0"/>
<evidence type="ECO:0000313" key="1">
    <source>
        <dbReference type="EMBL" id="GMS84511.1"/>
    </source>
</evidence>
<organism evidence="1 2">
    <name type="scientific">Pristionchus entomophagus</name>
    <dbReference type="NCBI Taxonomy" id="358040"/>
    <lineage>
        <taxon>Eukaryota</taxon>
        <taxon>Metazoa</taxon>
        <taxon>Ecdysozoa</taxon>
        <taxon>Nematoda</taxon>
        <taxon>Chromadorea</taxon>
        <taxon>Rhabditida</taxon>
        <taxon>Rhabditina</taxon>
        <taxon>Diplogasteromorpha</taxon>
        <taxon>Diplogasteroidea</taxon>
        <taxon>Neodiplogasteridae</taxon>
        <taxon>Pristionchus</taxon>
    </lineage>
</organism>
<keyword evidence="2" id="KW-1185">Reference proteome</keyword>
<dbReference type="Proteomes" id="UP001432027">
    <property type="component" value="Unassembled WGS sequence"/>
</dbReference>
<gene>
    <name evidence="1" type="ORF">PENTCL1PPCAC_6686</name>
</gene>